<feature type="domain" description="Tyr recombinase" evidence="6">
    <location>
        <begin position="259"/>
        <end position="430"/>
    </location>
</feature>
<keyword evidence="3" id="KW-0233">DNA recombination</keyword>
<dbReference type="PANTHER" id="PTHR30629">
    <property type="entry name" value="PROPHAGE INTEGRASE"/>
    <property type="match status" value="1"/>
</dbReference>
<gene>
    <name evidence="7" type="ORF">CARN2_0601</name>
</gene>
<evidence type="ECO:0000256" key="1">
    <source>
        <dbReference type="ARBA" id="ARBA00008857"/>
    </source>
</evidence>
<dbReference type="EMBL" id="CABM01000002">
    <property type="protein sequence ID" value="CBH95214.1"/>
    <property type="molecule type" value="Genomic_DNA"/>
</dbReference>
<dbReference type="InterPro" id="IPR038488">
    <property type="entry name" value="Integrase_DNA-bd_sf"/>
</dbReference>
<evidence type="ECO:0000256" key="4">
    <source>
        <dbReference type="ARBA" id="ARBA00023195"/>
    </source>
</evidence>
<keyword evidence="2" id="KW-0229">DNA integration</keyword>
<dbReference type="Gene3D" id="1.10.443.10">
    <property type="entry name" value="Intergrase catalytic core"/>
    <property type="match status" value="1"/>
</dbReference>
<dbReference type="AlphaFoldDB" id="E6PJY6"/>
<dbReference type="GO" id="GO:0044826">
    <property type="term" value="P:viral genome integration into host DNA"/>
    <property type="evidence" value="ECO:0007669"/>
    <property type="project" value="UniProtKB-KW"/>
</dbReference>
<dbReference type="GO" id="GO:0046718">
    <property type="term" value="P:symbiont entry into host cell"/>
    <property type="evidence" value="ECO:0007669"/>
    <property type="project" value="UniProtKB-KW"/>
</dbReference>
<dbReference type="GO" id="GO:0003677">
    <property type="term" value="F:DNA binding"/>
    <property type="evidence" value="ECO:0007669"/>
    <property type="project" value="InterPro"/>
</dbReference>
<dbReference type="Pfam" id="PF00589">
    <property type="entry name" value="Phage_integrase"/>
    <property type="match status" value="1"/>
</dbReference>
<name>E6PJY6_9ZZZZ</name>
<dbReference type="PANTHER" id="PTHR30629:SF6">
    <property type="entry name" value="PROPHAGE INTEGRASE INTA-RELATED"/>
    <property type="match status" value="1"/>
</dbReference>
<comment type="similarity">
    <text evidence="1">Belongs to the 'phage' integrase family.</text>
</comment>
<dbReference type="SUPFAM" id="SSF56349">
    <property type="entry name" value="DNA breaking-rejoining enzymes"/>
    <property type="match status" value="1"/>
</dbReference>
<dbReference type="InterPro" id="IPR013762">
    <property type="entry name" value="Integrase-like_cat_sf"/>
</dbReference>
<dbReference type="GO" id="GO:0015074">
    <property type="term" value="P:DNA integration"/>
    <property type="evidence" value="ECO:0007669"/>
    <property type="project" value="UniProtKB-KW"/>
</dbReference>
<evidence type="ECO:0000313" key="7">
    <source>
        <dbReference type="EMBL" id="CBH95214.1"/>
    </source>
</evidence>
<keyword evidence="5" id="KW-1160">Virus entry into host cell</keyword>
<evidence type="ECO:0000259" key="6">
    <source>
        <dbReference type="PROSITE" id="PS51898"/>
    </source>
</evidence>
<dbReference type="Gene3D" id="3.30.160.390">
    <property type="entry name" value="Integrase, DNA-binding domain"/>
    <property type="match status" value="1"/>
</dbReference>
<evidence type="ECO:0000256" key="2">
    <source>
        <dbReference type="ARBA" id="ARBA00022908"/>
    </source>
</evidence>
<organism evidence="7">
    <name type="scientific">mine drainage metagenome</name>
    <dbReference type="NCBI Taxonomy" id="410659"/>
    <lineage>
        <taxon>unclassified sequences</taxon>
        <taxon>metagenomes</taxon>
        <taxon>ecological metagenomes</taxon>
    </lineage>
</organism>
<sequence length="457" mass="51029">MGKRENFTAGRVAEFTCPAGKQQAIYWDAKQPGLGLRVTASGARSYVFQGWLGAGAVRVTIGRPEVWPLESVWTLDKAKGKRIEVQRGARQEAARLKALVDGGINPAEQRREQEEAKATARVQAVTEEQRQALTVGEVWTAYMVERRTHWGERHYLDNLRIVQPSGKPSKRRGDRSKARIAAPLAVFMPLPLAQLDAARIEAWAAREGQTRPTSARLAWRLLRAFLTWCAEHPQYAGIVQTPNPAKTKRTREALGKPGKKSDVLTREQLPTWFAHVRQIQNPAIAAALQVMLLTGARPGEVLSLRWEDMNTQWHSITIRDKVEGERMIPLTPYVAQLLAALPRRNAWVFSSPSSASGQLSRPQAPHASACKAAGLDNLTLHGLRRSFSTLTEWLEIPAGPVAQIMGHKPSATAERHYKVRPLDLLRVHHERIEAWLLEQAGIEFQAAQALPTLRRVQ</sequence>
<dbReference type="GO" id="GO:0006310">
    <property type="term" value="P:DNA recombination"/>
    <property type="evidence" value="ECO:0007669"/>
    <property type="project" value="UniProtKB-KW"/>
</dbReference>
<protein>
    <submittedName>
        <fullName evidence="7">Putative phage integrase</fullName>
    </submittedName>
</protein>
<comment type="caution">
    <text evidence="7">The sequence shown here is derived from an EMBL/GenBank/DDBJ whole genome shotgun (WGS) entry which is preliminary data.</text>
</comment>
<keyword evidence="4" id="KW-1179">Viral genome integration</keyword>
<dbReference type="PROSITE" id="PS51898">
    <property type="entry name" value="TYR_RECOMBINASE"/>
    <property type="match status" value="1"/>
</dbReference>
<reference evidence="7" key="1">
    <citation type="submission" date="2009-10" db="EMBL/GenBank/DDBJ databases">
        <title>Diversity of trophic interactions inside an arsenic-rich microbial ecosystem.</title>
        <authorList>
            <person name="Bertin P.N."/>
            <person name="Heinrich-Salmeron A."/>
            <person name="Pelletier E."/>
            <person name="Goulhen-Chollet F."/>
            <person name="Arsene-Ploetze F."/>
            <person name="Gallien S."/>
            <person name="Calteau A."/>
            <person name="Vallenet D."/>
            <person name="Casiot C."/>
            <person name="Chane-Woon-Ming B."/>
            <person name="Giloteaux L."/>
            <person name="Barakat M."/>
            <person name="Bonnefoy V."/>
            <person name="Bruneel O."/>
            <person name="Chandler M."/>
            <person name="Cleiss J."/>
            <person name="Duran R."/>
            <person name="Elbaz-Poulichet F."/>
            <person name="Fonknechten N."/>
            <person name="Lauga B."/>
            <person name="Mornico D."/>
            <person name="Ortet P."/>
            <person name="Schaeffer C."/>
            <person name="Siguier P."/>
            <person name="Alexander Thil Smith A."/>
            <person name="Van Dorsselaer A."/>
            <person name="Weissenbach J."/>
            <person name="Medigue C."/>
            <person name="Le Paslier D."/>
        </authorList>
    </citation>
    <scope>NUCLEOTIDE SEQUENCE</scope>
</reference>
<evidence type="ECO:0000256" key="3">
    <source>
        <dbReference type="ARBA" id="ARBA00023172"/>
    </source>
</evidence>
<accession>E6PJY6</accession>
<dbReference type="InterPro" id="IPR011010">
    <property type="entry name" value="DNA_brk_join_enz"/>
</dbReference>
<dbReference type="InterPro" id="IPR050808">
    <property type="entry name" value="Phage_Integrase"/>
</dbReference>
<dbReference type="GO" id="GO:0075713">
    <property type="term" value="P:establishment of integrated proviral latency"/>
    <property type="evidence" value="ECO:0007669"/>
    <property type="project" value="UniProtKB-KW"/>
</dbReference>
<evidence type="ECO:0000256" key="5">
    <source>
        <dbReference type="ARBA" id="ARBA00023296"/>
    </source>
</evidence>
<proteinExistence type="inferred from homology"/>
<dbReference type="InterPro" id="IPR002104">
    <property type="entry name" value="Integrase_catalytic"/>
</dbReference>